<accession>A0A5C4VAX2</accession>
<comment type="caution">
    <text evidence="1">The sequence shown here is derived from an EMBL/GenBank/DDBJ whole genome shotgun (WGS) entry which is preliminary data.</text>
</comment>
<dbReference type="AlphaFoldDB" id="A0A5C4VAX2"/>
<dbReference type="GO" id="GO:0016020">
    <property type="term" value="C:membrane"/>
    <property type="evidence" value="ECO:0007669"/>
    <property type="project" value="InterPro"/>
</dbReference>
<protein>
    <submittedName>
        <fullName evidence="1">Succinate dehydrogenase</fullName>
    </submittedName>
</protein>
<dbReference type="OrthoDB" id="9788081at2"/>
<dbReference type="InterPro" id="IPR011138">
    <property type="entry name" value="Cytochrome_b-558"/>
</dbReference>
<dbReference type="CDD" id="cd03498">
    <property type="entry name" value="SQR_TypeB_2_TM"/>
    <property type="match status" value="1"/>
</dbReference>
<reference evidence="1 2" key="1">
    <citation type="submission" date="2019-10" db="EMBL/GenBank/DDBJ databases">
        <title>Nonomuraea sp. nov., isolated from Phyllanthus amarus.</title>
        <authorList>
            <person name="Klykleung N."/>
            <person name="Tanasupawat S."/>
        </authorList>
    </citation>
    <scope>NUCLEOTIDE SEQUENCE [LARGE SCALE GENOMIC DNA]</scope>
    <source>
        <strain evidence="1 2">PA1-10</strain>
    </source>
</reference>
<sequence length="264" mass="29110">MTWTDHRWIPSVWSVTATIERGAATAPVSAPKKAQRSRRPGGFLRSSNGKKVVMAVTGAIMVLFLLLHMLGNLKIFLGRDSFNEYAHALRTLLEPLAPYRTVLTLVEIVLVASVVLHMWAAISLSRRAHHARPVKYVAKKKSQANGYATHIMRFGGITIALYVVWHLLDLTFGVVNPAGFDSAPAERMIAGFDPSRWWVTLIYLVAVVMVGLHLRHGLWSAFQTLGWANRTRNKALRLTAGLVSAVLVLGFLAPPLAVTFGVVK</sequence>
<dbReference type="EMBL" id="VDLX02000013">
    <property type="protein sequence ID" value="KAB8191233.1"/>
    <property type="molecule type" value="Genomic_DNA"/>
</dbReference>
<evidence type="ECO:0000313" key="1">
    <source>
        <dbReference type="EMBL" id="KAB8191233.1"/>
    </source>
</evidence>
<organism evidence="1 2">
    <name type="scientific">Nonomuraea phyllanthi</name>
    <dbReference type="NCBI Taxonomy" id="2219224"/>
    <lineage>
        <taxon>Bacteria</taxon>
        <taxon>Bacillati</taxon>
        <taxon>Actinomycetota</taxon>
        <taxon>Actinomycetes</taxon>
        <taxon>Streptosporangiales</taxon>
        <taxon>Streptosporangiaceae</taxon>
        <taxon>Nonomuraea</taxon>
    </lineage>
</organism>
<dbReference type="SUPFAM" id="SSF81343">
    <property type="entry name" value="Fumarate reductase respiratory complex transmembrane subunits"/>
    <property type="match status" value="1"/>
</dbReference>
<dbReference type="InterPro" id="IPR034804">
    <property type="entry name" value="SQR/QFR_C/D"/>
</dbReference>
<dbReference type="Gene3D" id="1.20.1300.10">
    <property type="entry name" value="Fumarate reductase/succinate dehydrogenase, transmembrane subunit"/>
    <property type="match status" value="1"/>
</dbReference>
<proteinExistence type="predicted"/>
<gene>
    <name evidence="1" type="ORF">FH608_032060</name>
</gene>
<name>A0A5C4VAX2_9ACTN</name>
<keyword evidence="2" id="KW-1185">Reference proteome</keyword>
<dbReference type="NCBIfam" id="TIGR02046">
    <property type="entry name" value="sdhC_b558_fam"/>
    <property type="match status" value="1"/>
</dbReference>
<evidence type="ECO:0000313" key="2">
    <source>
        <dbReference type="Proteomes" id="UP000312512"/>
    </source>
</evidence>
<dbReference type="Proteomes" id="UP000312512">
    <property type="component" value="Unassembled WGS sequence"/>
</dbReference>